<dbReference type="Proteomes" id="UP001362100">
    <property type="component" value="Unassembled WGS sequence"/>
</dbReference>
<proteinExistence type="predicted"/>
<dbReference type="EMBL" id="JBBGZW010000001">
    <property type="protein sequence ID" value="MEJ5044787.1"/>
    <property type="molecule type" value="Genomic_DNA"/>
</dbReference>
<reference evidence="1 2" key="1">
    <citation type="submission" date="2023-12" db="EMBL/GenBank/DDBJ databases">
        <title>Gut-associated functions are favored during microbiome assembly across C. elegans life.</title>
        <authorList>
            <person name="Zimmermann J."/>
        </authorList>
    </citation>
    <scope>NUCLEOTIDE SEQUENCE [LARGE SCALE GENOMIC DNA]</scope>
    <source>
        <strain evidence="1 2">BIGb0393</strain>
    </source>
</reference>
<sequence>MQPVAVVEVEVIAAAGGDGVEVDVFLTSGVPFSSRAPECTCTLENSYGTSTYFLKGFGMAALRFDTRQKIEKIIEPEQLTSGWRLKSNSLTYK</sequence>
<evidence type="ECO:0000313" key="2">
    <source>
        <dbReference type="Proteomes" id="UP001362100"/>
    </source>
</evidence>
<protein>
    <submittedName>
        <fullName evidence="1">Uncharacterized protein</fullName>
    </submittedName>
</protein>
<keyword evidence="2" id="KW-1185">Reference proteome</keyword>
<name>A0ABU8PPX1_9GAMM</name>
<accession>A0ABU8PPX1</accession>
<dbReference type="RefSeq" id="WP_180822461.1">
    <property type="nucleotide sequence ID" value="NZ_JACAWY010000001.1"/>
</dbReference>
<gene>
    <name evidence="1" type="ORF">WH298_06110</name>
</gene>
<evidence type="ECO:0000313" key="1">
    <source>
        <dbReference type="EMBL" id="MEJ5044787.1"/>
    </source>
</evidence>
<organism evidence="1 2">
    <name type="scientific">Pantoea nemavictus</name>
    <dbReference type="NCBI Taxonomy" id="2726955"/>
    <lineage>
        <taxon>Bacteria</taxon>
        <taxon>Pseudomonadati</taxon>
        <taxon>Pseudomonadota</taxon>
        <taxon>Gammaproteobacteria</taxon>
        <taxon>Enterobacterales</taxon>
        <taxon>Erwiniaceae</taxon>
        <taxon>Pantoea</taxon>
    </lineage>
</organism>
<comment type="caution">
    <text evidence="1">The sequence shown here is derived from an EMBL/GenBank/DDBJ whole genome shotgun (WGS) entry which is preliminary data.</text>
</comment>